<name>A0A392RIN1_9FABA</name>
<dbReference type="Proteomes" id="UP000265520">
    <property type="component" value="Unassembled WGS sequence"/>
</dbReference>
<feature type="transmembrane region" description="Helical" evidence="1">
    <location>
        <begin position="21"/>
        <end position="40"/>
    </location>
</feature>
<keyword evidence="1" id="KW-1133">Transmembrane helix</keyword>
<keyword evidence="1" id="KW-0812">Transmembrane</keyword>
<comment type="caution">
    <text evidence="2">The sequence shown here is derived from an EMBL/GenBank/DDBJ whole genome shotgun (WGS) entry which is preliminary data.</text>
</comment>
<reference evidence="2 3" key="1">
    <citation type="journal article" date="2018" name="Front. Plant Sci.">
        <title>Red Clover (Trifolium pratense) and Zigzag Clover (T. medium) - A Picture of Genomic Similarities and Differences.</title>
        <authorList>
            <person name="Dluhosova J."/>
            <person name="Istvanek J."/>
            <person name="Nedelnik J."/>
            <person name="Repkova J."/>
        </authorList>
    </citation>
    <scope>NUCLEOTIDE SEQUENCE [LARGE SCALE GENOMIC DNA]</scope>
    <source>
        <strain evidence="3">cv. 10/8</strain>
        <tissue evidence="2">Leaf</tissue>
    </source>
</reference>
<dbReference type="EMBL" id="LXQA010233991">
    <property type="protein sequence ID" value="MCI36453.1"/>
    <property type="molecule type" value="Genomic_DNA"/>
</dbReference>
<feature type="non-terminal residue" evidence="2">
    <location>
        <position position="1"/>
    </location>
</feature>
<sequence>FGSATCARRRGPCARRNTGKFYVGFGLLAAPCVAGAAPGAGAQPYI</sequence>
<organism evidence="2 3">
    <name type="scientific">Trifolium medium</name>
    <dbReference type="NCBI Taxonomy" id="97028"/>
    <lineage>
        <taxon>Eukaryota</taxon>
        <taxon>Viridiplantae</taxon>
        <taxon>Streptophyta</taxon>
        <taxon>Embryophyta</taxon>
        <taxon>Tracheophyta</taxon>
        <taxon>Spermatophyta</taxon>
        <taxon>Magnoliopsida</taxon>
        <taxon>eudicotyledons</taxon>
        <taxon>Gunneridae</taxon>
        <taxon>Pentapetalae</taxon>
        <taxon>rosids</taxon>
        <taxon>fabids</taxon>
        <taxon>Fabales</taxon>
        <taxon>Fabaceae</taxon>
        <taxon>Papilionoideae</taxon>
        <taxon>50 kb inversion clade</taxon>
        <taxon>NPAAA clade</taxon>
        <taxon>Hologalegina</taxon>
        <taxon>IRL clade</taxon>
        <taxon>Trifolieae</taxon>
        <taxon>Trifolium</taxon>
    </lineage>
</organism>
<keyword evidence="3" id="KW-1185">Reference proteome</keyword>
<evidence type="ECO:0000313" key="3">
    <source>
        <dbReference type="Proteomes" id="UP000265520"/>
    </source>
</evidence>
<protein>
    <submittedName>
        <fullName evidence="2">Uncharacterized protein</fullName>
    </submittedName>
</protein>
<keyword evidence="1" id="KW-0472">Membrane</keyword>
<accession>A0A392RIN1</accession>
<evidence type="ECO:0000256" key="1">
    <source>
        <dbReference type="SAM" id="Phobius"/>
    </source>
</evidence>
<evidence type="ECO:0000313" key="2">
    <source>
        <dbReference type="EMBL" id="MCI36453.1"/>
    </source>
</evidence>
<dbReference type="AlphaFoldDB" id="A0A392RIN1"/>
<proteinExistence type="predicted"/>